<evidence type="ECO:0000313" key="2">
    <source>
        <dbReference type="Proteomes" id="UP000295722"/>
    </source>
</evidence>
<gene>
    <name evidence="1" type="ORF">EYW47_03740</name>
</gene>
<dbReference type="Proteomes" id="UP000295722">
    <property type="component" value="Unassembled WGS sequence"/>
</dbReference>
<dbReference type="OrthoDB" id="9035207at2"/>
<organism evidence="1 2">
    <name type="scientific">Paraburkholderia silviterrae</name>
    <dbReference type="NCBI Taxonomy" id="2528715"/>
    <lineage>
        <taxon>Bacteria</taxon>
        <taxon>Pseudomonadati</taxon>
        <taxon>Pseudomonadota</taxon>
        <taxon>Betaproteobacteria</taxon>
        <taxon>Burkholderiales</taxon>
        <taxon>Burkholderiaceae</taxon>
        <taxon>Paraburkholderia</taxon>
    </lineage>
</organism>
<reference evidence="1 2" key="1">
    <citation type="submission" date="2019-03" db="EMBL/GenBank/DDBJ databases">
        <title>Paraburkholderia sp. 4M-K11, isolated from subtropical forest soil.</title>
        <authorList>
            <person name="Gao Z.-H."/>
            <person name="Qiu L.-H."/>
        </authorList>
    </citation>
    <scope>NUCLEOTIDE SEQUENCE [LARGE SCALE GENOMIC DNA]</scope>
    <source>
        <strain evidence="1 2">4M-K11</strain>
    </source>
</reference>
<name>A0A4R5MHT2_9BURK</name>
<dbReference type="AlphaFoldDB" id="A0A4R5MHT2"/>
<protein>
    <submittedName>
        <fullName evidence="1">Type I addiction module toxin, SymE family</fullName>
    </submittedName>
</protein>
<comment type="caution">
    <text evidence="1">The sequence shown here is derived from an EMBL/GenBank/DDBJ whole genome shotgun (WGS) entry which is preliminary data.</text>
</comment>
<accession>A0A4R5MHT2</accession>
<sequence length="120" mass="12932">MRFVSPPLTIVALLTTTNSHQELIMADANFKPRRLRARSVHHVPAILEDAPASGTPSVSCLSRPAFPWMHVADVWLAQAGFAPGQPVLLSFDYNTRCLTISPDYDCTIAGRPMAGAGAMA</sequence>
<keyword evidence="2" id="KW-1185">Reference proteome</keyword>
<dbReference type="EMBL" id="SMRP01000001">
    <property type="protein sequence ID" value="TDG26466.1"/>
    <property type="molecule type" value="Genomic_DNA"/>
</dbReference>
<evidence type="ECO:0000313" key="1">
    <source>
        <dbReference type="EMBL" id="TDG26466.1"/>
    </source>
</evidence>
<proteinExistence type="predicted"/>